<evidence type="ECO:0000313" key="2">
    <source>
        <dbReference type="Proteomes" id="UP000612808"/>
    </source>
</evidence>
<proteinExistence type="predicted"/>
<dbReference type="InterPro" id="IPR026286">
    <property type="entry name" value="MaiA/AMDase"/>
</dbReference>
<name>A0A8J3JBG3_9ACTN</name>
<gene>
    <name evidence="1" type="ORF">Aru02nite_62510</name>
</gene>
<dbReference type="EMBL" id="BOMB01000041">
    <property type="protein sequence ID" value="GID15362.1"/>
    <property type="molecule type" value="Genomic_DNA"/>
</dbReference>
<dbReference type="Pfam" id="PF17645">
    <property type="entry name" value="Amdase"/>
    <property type="match status" value="1"/>
</dbReference>
<dbReference type="PANTHER" id="PTHR40267">
    <property type="entry name" value="BLR3294 PROTEIN"/>
    <property type="match status" value="1"/>
</dbReference>
<dbReference type="Gene3D" id="3.40.50.12500">
    <property type="match status" value="1"/>
</dbReference>
<evidence type="ECO:0008006" key="3">
    <source>
        <dbReference type="Google" id="ProtNLM"/>
    </source>
</evidence>
<protein>
    <recommendedName>
        <fullName evidence="3">Maleate isomerase</fullName>
    </recommendedName>
</protein>
<dbReference type="AlphaFoldDB" id="A0A8J3JBG3"/>
<accession>A0A8J3JBG3</accession>
<keyword evidence="2" id="KW-1185">Reference proteome</keyword>
<evidence type="ECO:0000313" key="1">
    <source>
        <dbReference type="EMBL" id="GID15362.1"/>
    </source>
</evidence>
<organism evidence="1 2">
    <name type="scientific">Actinocatenispora rupis</name>
    <dbReference type="NCBI Taxonomy" id="519421"/>
    <lineage>
        <taxon>Bacteria</taxon>
        <taxon>Bacillati</taxon>
        <taxon>Actinomycetota</taxon>
        <taxon>Actinomycetes</taxon>
        <taxon>Micromonosporales</taxon>
        <taxon>Micromonosporaceae</taxon>
        <taxon>Actinocatenispora</taxon>
    </lineage>
</organism>
<reference evidence="1" key="1">
    <citation type="submission" date="2021-01" db="EMBL/GenBank/DDBJ databases">
        <title>Whole genome shotgun sequence of Actinocatenispora rupis NBRC 107355.</title>
        <authorList>
            <person name="Komaki H."/>
            <person name="Tamura T."/>
        </authorList>
    </citation>
    <scope>NUCLEOTIDE SEQUENCE</scope>
    <source>
        <strain evidence="1">NBRC 107355</strain>
    </source>
</reference>
<dbReference type="PANTHER" id="PTHR40267:SF1">
    <property type="entry name" value="BLR3294 PROTEIN"/>
    <property type="match status" value="1"/>
</dbReference>
<dbReference type="InterPro" id="IPR053714">
    <property type="entry name" value="Iso_Racemase_Enz_sf"/>
</dbReference>
<sequence>MDIGDRPTRVGVLTPHATPGADAELPEMAPGLVRVGTARIRAAVPGVGVSRPRTPAGDLRAQVTPEALDEAAAALLPAVDVLAVASTSLGYALGHAAEYELVGRLRARWGVPVCTTSLSVVSALRSRHVQRISLVHPPWFGQSLHDLGSQYFRGQGFDVVDARLAPLPDDPDQVEPAMVVEYVAQHLCSRADAVVIGGNGFRAARAIDALEARTGRLVLEANQVLLWSVLRSVGAPTIAAGFGRMLGPGESDGHTTNER</sequence>
<dbReference type="Proteomes" id="UP000612808">
    <property type="component" value="Unassembled WGS sequence"/>
</dbReference>
<comment type="caution">
    <text evidence="1">The sequence shown here is derived from an EMBL/GenBank/DDBJ whole genome shotgun (WGS) entry which is preliminary data.</text>
</comment>